<organism evidence="1">
    <name type="scientific">viral metagenome</name>
    <dbReference type="NCBI Taxonomy" id="1070528"/>
    <lineage>
        <taxon>unclassified sequences</taxon>
        <taxon>metagenomes</taxon>
        <taxon>organismal metagenomes</taxon>
    </lineage>
</organism>
<protein>
    <submittedName>
        <fullName evidence="1">Uncharacterized protein</fullName>
    </submittedName>
</protein>
<accession>A0A6M3INQ2</accession>
<proteinExistence type="predicted"/>
<reference evidence="1" key="1">
    <citation type="submission" date="2020-03" db="EMBL/GenBank/DDBJ databases">
        <title>The deep terrestrial virosphere.</title>
        <authorList>
            <person name="Holmfeldt K."/>
            <person name="Nilsson E."/>
            <person name="Simone D."/>
            <person name="Lopez-Fernandez M."/>
            <person name="Wu X."/>
            <person name="de Brujin I."/>
            <person name="Lundin D."/>
            <person name="Andersson A."/>
            <person name="Bertilsson S."/>
            <person name="Dopson M."/>
        </authorList>
    </citation>
    <scope>NUCLEOTIDE SEQUENCE</scope>
    <source>
        <strain evidence="1">MM415B01381</strain>
    </source>
</reference>
<name>A0A6M3INQ2_9ZZZZ</name>
<dbReference type="AlphaFoldDB" id="A0A6M3INQ2"/>
<dbReference type="EMBL" id="MT141347">
    <property type="protein sequence ID" value="QJA58935.1"/>
    <property type="molecule type" value="Genomic_DNA"/>
</dbReference>
<sequence>MADIFDEIAKFDPGITQPDKQPGGDIYDQIAKFDPNVSKAAGEAIVLPGDPREIKEPYSRKGPSASFGTLFKNAFVDDPDTQIKIYAAARFPGLKLDEAVGRYQKRGNKIVYRDIVGNLQTETPDTFWSKIKELAANTGGTSPSIALGIIGTTLGGPVGAGIGAAAGEGVRRLVGHLTLDEPFILLDDAIDVVREGALGVGGEFGSRIFGAAINKTLNIGKASGAKLGKVAMGDMSYMTKAERTAAKARPFQIASPLTDIAEMERLQALGKQFGIDLSVPQIAGNRSLVNRFSLLGDLHQSADLIQEFQKTQNLQIQNAVPNFLDTLSVEKDPFNVGKEIRSAANKAIKGLKGDRAAASRPWYEKAFSNEDTVVDVEPVINYIDTELQTAKGSIRKELLRAKKILEDPDLPRKLVKEDYTYAGVGYNVQKVKNLDDTWKIDIYDDEMSTGLMQKIDDVLRGEPGGRKKIGGYGPDEGEMIGYSSTYPQFMVNKGWSAEEVIKALDKGFSGENLGIRQAEIVEAALSEIEAERIASGMFDPTGGLEAIPETAVRPGAQYTGKYDTSLKGLHGSKMEFDDIIKNARQTGLGNTVKRNYTMIRNMLLDQMDVASSDYTQARLVHALNSPPVEAAEKGLIGSLSKMKDTNLAGAATQMLAARNTSPFQVVRMQKLIKGQNPEAWDSALRDFIRFKFETLKDSQISETSNIGGALRKAVFGNERQRQILKAATTPEQFKNLTDFMDVLQRTGLTFTKESATATRQMELRAMQKETQSEFLTIATSPFRTPERTIADRVNALRFGRGARRLAELILDPKAGEQLKQIKRLTPKSEELMRQLGVFIGIETPQVTEVFRNETEQ</sequence>
<evidence type="ECO:0000313" key="1">
    <source>
        <dbReference type="EMBL" id="QJA58935.1"/>
    </source>
</evidence>
<gene>
    <name evidence="1" type="ORF">MM415B01381_0010</name>
</gene>